<accession>A0ABQ8S8H0</accession>
<organism evidence="2 3">
    <name type="scientific">Periplaneta americana</name>
    <name type="common">American cockroach</name>
    <name type="synonym">Blatta americana</name>
    <dbReference type="NCBI Taxonomy" id="6978"/>
    <lineage>
        <taxon>Eukaryota</taxon>
        <taxon>Metazoa</taxon>
        <taxon>Ecdysozoa</taxon>
        <taxon>Arthropoda</taxon>
        <taxon>Hexapoda</taxon>
        <taxon>Insecta</taxon>
        <taxon>Pterygota</taxon>
        <taxon>Neoptera</taxon>
        <taxon>Polyneoptera</taxon>
        <taxon>Dictyoptera</taxon>
        <taxon>Blattodea</taxon>
        <taxon>Blattoidea</taxon>
        <taxon>Blattidae</taxon>
        <taxon>Blattinae</taxon>
        <taxon>Periplaneta</taxon>
    </lineage>
</organism>
<comment type="caution">
    <text evidence="2">The sequence shown here is derived from an EMBL/GenBank/DDBJ whole genome shotgun (WGS) entry which is preliminary data.</text>
</comment>
<evidence type="ECO:0000256" key="1">
    <source>
        <dbReference type="SAM" id="MobiDB-lite"/>
    </source>
</evidence>
<keyword evidence="3" id="KW-1185">Reference proteome</keyword>
<name>A0ABQ8S8H0_PERAM</name>
<protein>
    <submittedName>
        <fullName evidence="2">Uncharacterized protein</fullName>
    </submittedName>
</protein>
<feature type="region of interest" description="Disordered" evidence="1">
    <location>
        <begin position="33"/>
        <end position="61"/>
    </location>
</feature>
<gene>
    <name evidence="2" type="ORF">ANN_22220</name>
</gene>
<sequence>MAGLCEGGNDPAGSLKAISHEGPRPISLLLTSRPHASAEVNGHPTRPEIMSRNKSGVKRPPIDPDALKKAVEAVNAPPGNKISTREACSGL</sequence>
<dbReference type="EMBL" id="JAJSOF020000033">
    <property type="protein sequence ID" value="KAJ4430012.1"/>
    <property type="molecule type" value="Genomic_DNA"/>
</dbReference>
<evidence type="ECO:0000313" key="3">
    <source>
        <dbReference type="Proteomes" id="UP001148838"/>
    </source>
</evidence>
<evidence type="ECO:0000313" key="2">
    <source>
        <dbReference type="EMBL" id="KAJ4430012.1"/>
    </source>
</evidence>
<feature type="region of interest" description="Disordered" evidence="1">
    <location>
        <begin position="1"/>
        <end position="20"/>
    </location>
</feature>
<proteinExistence type="predicted"/>
<dbReference type="Proteomes" id="UP001148838">
    <property type="component" value="Unassembled WGS sequence"/>
</dbReference>
<reference evidence="2 3" key="1">
    <citation type="journal article" date="2022" name="Allergy">
        <title>Genome assembly and annotation of Periplaneta americana reveal a comprehensive cockroach allergen profile.</title>
        <authorList>
            <person name="Wang L."/>
            <person name="Xiong Q."/>
            <person name="Saelim N."/>
            <person name="Wang L."/>
            <person name="Nong W."/>
            <person name="Wan A.T."/>
            <person name="Shi M."/>
            <person name="Liu X."/>
            <person name="Cao Q."/>
            <person name="Hui J.H.L."/>
            <person name="Sookrung N."/>
            <person name="Leung T.F."/>
            <person name="Tungtrongchitr A."/>
            <person name="Tsui S.K.W."/>
        </authorList>
    </citation>
    <scope>NUCLEOTIDE SEQUENCE [LARGE SCALE GENOMIC DNA]</scope>
    <source>
        <strain evidence="2">PWHHKU_190912</strain>
    </source>
</reference>